<dbReference type="EMBL" id="KU686192">
    <property type="protein sequence ID" value="AOV57346.1"/>
    <property type="molecule type" value="Genomic_DNA"/>
</dbReference>
<proteinExistence type="predicted"/>
<gene>
    <name evidence="2" type="ORF">N330309_091</name>
</gene>
<protein>
    <submittedName>
        <fullName evidence="2">Uncharacterized protein</fullName>
    </submittedName>
</protein>
<evidence type="ECO:0000256" key="1">
    <source>
        <dbReference type="SAM" id="MobiDB-lite"/>
    </source>
</evidence>
<reference evidence="2 3" key="1">
    <citation type="journal article" date="2016" name="Virology">
        <title>The genomic content and context of auxiliary metabolic genes in marine cyanomyoviruses.</title>
        <authorList>
            <person name="Crummett L.T."/>
            <person name="Puxty R.J."/>
            <person name="Weihe C."/>
            <person name="Marston M.F."/>
            <person name="Martiny J.B."/>
        </authorList>
    </citation>
    <scope>NUCLEOTIDE SEQUENCE [LARGE SCALE GENOMIC DNA]</scope>
    <source>
        <strain evidence="2">0309SB33</strain>
    </source>
</reference>
<sequence>MTLRNVPKAHTLEQQRQEINLIASDLDNAVEGTKTFGGSKTFSSDVTFQSTVDFDGIATFNSSPTFSDNVAANFGDDADLKIYYDGSVGVLTSFIDSDALQIRSKTDTSELYLTALKDGPVELYYDGAKKIGTNLTGATVLGDLEVNDELHSASGSFIIKTADQITPGQMVTEAVFGGSMYVPYGFSTYPIAEFPGGGINETSTNAGFSVSNGGQIYIANISAQALWKGRQVGTAGITSEIDAAGNVTFAGTLDIGSTATFGGTVDFNDAVDVNAHVEFKAASGNSSLYMYDENAINLGSNNDARLIYNNTGNIVKFERLTAGEIEIDAAPVTLQHSNSTKLQTTSTGVTVTGTLDATAFTVGGSPFTAGSAATTSSTGVVQPDGTTIAVDSNGVISVAGGGDPFTANGFKFGVNEGSGPTATQGEIRQISGKPHFYDGSNWQEFILGSTQTATIPAETDWDKVLLRSTFDSDFNDVKFGDTGTAQIYGGIAASTLVGTPANYGAKVLKTVGNGVRYDDRSDYDFTNTFTLEFWINIDSAPNASLTGVNDKYVIVSKSAGTLAGSNNKTAGATGGGWQLYYAYVGVNIGWRLDIHDTATNTTSTIGFQTDSSTVFASKFVQSWNHIALVKESDGQLHFYVNGLEDITWTKGTSYSGTNMSNTSEPILFGGSQVSTNTAGIVDAYIDDIRFTKDARYTSSQSSNTQSFTPPAAAHPVSGTTTTYTPPATSKAGEITLGATPTWTGTAGATVSRQSAGNYELNFTSAFTNATDYYVIANVMDINGTTNLEITRSADKIGFSVLAGGSATDSGSIAVQVIAHS</sequence>
<evidence type="ECO:0000313" key="2">
    <source>
        <dbReference type="EMBL" id="AOV57346.1"/>
    </source>
</evidence>
<feature type="region of interest" description="Disordered" evidence="1">
    <location>
        <begin position="699"/>
        <end position="731"/>
    </location>
</feature>
<name>A0A1D8KFD2_9CAUD</name>
<feature type="compositionally biased region" description="Low complexity" evidence="1">
    <location>
        <begin position="719"/>
        <end position="728"/>
    </location>
</feature>
<dbReference type="InterPro" id="IPR013320">
    <property type="entry name" value="ConA-like_dom_sf"/>
</dbReference>
<dbReference type="SUPFAM" id="SSF49899">
    <property type="entry name" value="Concanavalin A-like lectins/glucanases"/>
    <property type="match status" value="1"/>
</dbReference>
<organism evidence="2 3">
    <name type="scientific">Synechococcus phage S-CAM1</name>
    <dbReference type="NCBI Taxonomy" id="754037"/>
    <lineage>
        <taxon>Viruses</taxon>
        <taxon>Duplodnaviria</taxon>
        <taxon>Heunggongvirae</taxon>
        <taxon>Uroviricota</taxon>
        <taxon>Caudoviricetes</taxon>
        <taxon>Pantevenvirales</taxon>
        <taxon>Kyanoviridae</taxon>
        <taxon>Anaposvirus</taxon>
        <taxon>Anaposvirus socalone</taxon>
    </lineage>
</organism>
<dbReference type="Gene3D" id="2.60.120.200">
    <property type="match status" value="1"/>
</dbReference>
<evidence type="ECO:0000313" key="3">
    <source>
        <dbReference type="Proteomes" id="UP000241610"/>
    </source>
</evidence>
<dbReference type="Proteomes" id="UP000241610">
    <property type="component" value="Segment"/>
</dbReference>
<accession>A0A1D8KFD2</accession>